<evidence type="ECO:0000313" key="2">
    <source>
        <dbReference type="Proteomes" id="UP000823913"/>
    </source>
</evidence>
<dbReference type="Proteomes" id="UP000823913">
    <property type="component" value="Unassembled WGS sequence"/>
</dbReference>
<accession>A0A9D1J9F2</accession>
<proteinExistence type="predicted"/>
<gene>
    <name evidence="1" type="ORF">IAB94_04555</name>
</gene>
<organism evidence="1 2">
    <name type="scientific">Candidatus Coproplasma avicola</name>
    <dbReference type="NCBI Taxonomy" id="2840744"/>
    <lineage>
        <taxon>Bacteria</taxon>
        <taxon>Bacillati</taxon>
        <taxon>Bacillota</taxon>
        <taxon>Clostridia</taxon>
        <taxon>Eubacteriales</taxon>
        <taxon>Candidatus Coproplasma</taxon>
    </lineage>
</organism>
<reference evidence="1" key="2">
    <citation type="journal article" date="2021" name="PeerJ">
        <title>Extensive microbial diversity within the chicken gut microbiome revealed by metagenomics and culture.</title>
        <authorList>
            <person name="Gilroy R."/>
            <person name="Ravi A."/>
            <person name="Getino M."/>
            <person name="Pursley I."/>
            <person name="Horton D.L."/>
            <person name="Alikhan N.F."/>
            <person name="Baker D."/>
            <person name="Gharbi K."/>
            <person name="Hall N."/>
            <person name="Watson M."/>
            <person name="Adriaenssens E.M."/>
            <person name="Foster-Nyarko E."/>
            <person name="Jarju S."/>
            <person name="Secka A."/>
            <person name="Antonio M."/>
            <person name="Oren A."/>
            <person name="Chaudhuri R.R."/>
            <person name="La Ragione R."/>
            <person name="Hildebrand F."/>
            <person name="Pallen M.J."/>
        </authorList>
    </citation>
    <scope>NUCLEOTIDE SEQUENCE</scope>
    <source>
        <strain evidence="1">ChiW16-3235</strain>
    </source>
</reference>
<sequence length="177" mass="20056">MKKVLRKLQSEQSLCSVYSDAEDFGRFSAGIIKYVVDDWYVMAHVNPYGAFDGYTCEMTDSVISVSRGDIYLNKLAILISDGNRIYDDLELPQYGGLVSRVLQHIKDSKEILTIVLMDESNLFIRGYVADFDQDILTIAEVNHNGEFDGATYVSIDDITKICFGSEDEVRLEKIVRK</sequence>
<dbReference type="AlphaFoldDB" id="A0A9D1J9F2"/>
<evidence type="ECO:0000313" key="1">
    <source>
        <dbReference type="EMBL" id="HIR67296.1"/>
    </source>
</evidence>
<comment type="caution">
    <text evidence="1">The sequence shown here is derived from an EMBL/GenBank/DDBJ whole genome shotgun (WGS) entry which is preliminary data.</text>
</comment>
<reference evidence="1" key="1">
    <citation type="submission" date="2020-10" db="EMBL/GenBank/DDBJ databases">
        <authorList>
            <person name="Gilroy R."/>
        </authorList>
    </citation>
    <scope>NUCLEOTIDE SEQUENCE</scope>
    <source>
        <strain evidence="1">ChiW16-3235</strain>
    </source>
</reference>
<name>A0A9D1J9F2_9FIRM</name>
<protein>
    <submittedName>
        <fullName evidence="1">Uncharacterized protein</fullName>
    </submittedName>
</protein>
<dbReference type="EMBL" id="DVHK01000093">
    <property type="protein sequence ID" value="HIR67296.1"/>
    <property type="molecule type" value="Genomic_DNA"/>
</dbReference>